<dbReference type="Pfam" id="PF00072">
    <property type="entry name" value="Response_reg"/>
    <property type="match status" value="1"/>
</dbReference>
<reference evidence="4" key="1">
    <citation type="submission" date="2021-09" db="EMBL/GenBank/DDBJ databases">
        <title>Genome of Aequorivita sp. strain F47161.</title>
        <authorList>
            <person name="Wang Y."/>
        </authorList>
    </citation>
    <scope>NUCLEOTIDE SEQUENCE</scope>
    <source>
        <strain evidence="4">F47161</strain>
    </source>
</reference>
<keyword evidence="5" id="KW-1185">Reference proteome</keyword>
<evidence type="ECO:0000313" key="5">
    <source>
        <dbReference type="Proteomes" id="UP001139461"/>
    </source>
</evidence>
<dbReference type="SMART" id="SM00448">
    <property type="entry name" value="REC"/>
    <property type="match status" value="1"/>
</dbReference>
<dbReference type="PROSITE" id="PS50110">
    <property type="entry name" value="RESPONSE_REGULATORY"/>
    <property type="match status" value="1"/>
</dbReference>
<feature type="domain" description="HTH LytTR-type" evidence="3">
    <location>
        <begin position="151"/>
        <end position="255"/>
    </location>
</feature>
<dbReference type="InterPro" id="IPR046947">
    <property type="entry name" value="LytR-like"/>
</dbReference>
<evidence type="ECO:0000259" key="3">
    <source>
        <dbReference type="PROSITE" id="PS50930"/>
    </source>
</evidence>
<dbReference type="PANTHER" id="PTHR37299:SF1">
    <property type="entry name" value="STAGE 0 SPORULATION PROTEIN A HOMOLOG"/>
    <property type="match status" value="1"/>
</dbReference>
<feature type="modified residue" description="4-aspartylphosphate" evidence="1">
    <location>
        <position position="54"/>
    </location>
</feature>
<dbReference type="Gene3D" id="3.40.50.2300">
    <property type="match status" value="1"/>
</dbReference>
<dbReference type="GO" id="GO:0003677">
    <property type="term" value="F:DNA binding"/>
    <property type="evidence" value="ECO:0007669"/>
    <property type="project" value="UniProtKB-KW"/>
</dbReference>
<gene>
    <name evidence="4" type="ORF">K8089_09390</name>
</gene>
<dbReference type="PANTHER" id="PTHR37299">
    <property type="entry name" value="TRANSCRIPTIONAL REGULATOR-RELATED"/>
    <property type="match status" value="1"/>
</dbReference>
<comment type="caution">
    <text evidence="4">The sequence shown here is derived from an EMBL/GenBank/DDBJ whole genome shotgun (WGS) entry which is preliminary data.</text>
</comment>
<evidence type="ECO:0000259" key="2">
    <source>
        <dbReference type="PROSITE" id="PS50110"/>
    </source>
</evidence>
<dbReference type="EMBL" id="JAIRBA010000016">
    <property type="protein sequence ID" value="MCG2419235.1"/>
    <property type="molecule type" value="Genomic_DNA"/>
</dbReference>
<organism evidence="4 5">
    <name type="scientific">Aequorivita vitellina</name>
    <dbReference type="NCBI Taxonomy" id="2874475"/>
    <lineage>
        <taxon>Bacteria</taxon>
        <taxon>Pseudomonadati</taxon>
        <taxon>Bacteroidota</taxon>
        <taxon>Flavobacteriia</taxon>
        <taxon>Flavobacteriales</taxon>
        <taxon>Flavobacteriaceae</taxon>
        <taxon>Aequorivita</taxon>
    </lineage>
</organism>
<keyword evidence="1" id="KW-0597">Phosphoprotein</keyword>
<proteinExistence type="predicted"/>
<evidence type="ECO:0000313" key="4">
    <source>
        <dbReference type="EMBL" id="MCG2419235.1"/>
    </source>
</evidence>
<dbReference type="SUPFAM" id="SSF52172">
    <property type="entry name" value="CheY-like"/>
    <property type="match status" value="1"/>
</dbReference>
<dbReference type="Pfam" id="PF04397">
    <property type="entry name" value="LytTR"/>
    <property type="match status" value="1"/>
</dbReference>
<evidence type="ECO:0000256" key="1">
    <source>
        <dbReference type="PROSITE-ProRule" id="PRU00169"/>
    </source>
</evidence>
<dbReference type="PROSITE" id="PS50930">
    <property type="entry name" value="HTH_LYTTR"/>
    <property type="match status" value="1"/>
</dbReference>
<dbReference type="InterPro" id="IPR011006">
    <property type="entry name" value="CheY-like_superfamily"/>
</dbReference>
<dbReference type="InterPro" id="IPR007492">
    <property type="entry name" value="LytTR_DNA-bd_dom"/>
</dbReference>
<sequence length="255" mass="29442">MIKALVIDDEELARKRVLYLLLQVPDVEVIGECSNGKTAIAEIDKQRPDLIFLDINMKDMNGFEVLQKITLSPKPIVIFVTAYDNYALKAFDVDAFDFLLKPFKDERFFRTIEKVRKISANEADENFEKRIIELFNLYKSKAQKTAILDKIPVKQGNKTVLIHPDEILYITASGSYAEIFVENKKYVLRESLNSLCESLDGNKFIRIHRSSIVNLHHVKEIVHSEFSEIDARMTDNNLLHISKSYKKDFLEKVGI</sequence>
<protein>
    <submittedName>
        <fullName evidence="4">LytTR family DNA-binding domain-containing protein</fullName>
    </submittedName>
</protein>
<dbReference type="GO" id="GO:0000156">
    <property type="term" value="F:phosphorelay response regulator activity"/>
    <property type="evidence" value="ECO:0007669"/>
    <property type="project" value="InterPro"/>
</dbReference>
<dbReference type="Proteomes" id="UP001139461">
    <property type="component" value="Unassembled WGS sequence"/>
</dbReference>
<dbReference type="AlphaFoldDB" id="A0A9X1QVT1"/>
<keyword evidence="4" id="KW-0238">DNA-binding</keyword>
<accession>A0A9X1QVT1</accession>
<name>A0A9X1QVT1_9FLAO</name>
<feature type="domain" description="Response regulatory" evidence="2">
    <location>
        <begin position="3"/>
        <end position="116"/>
    </location>
</feature>
<dbReference type="InterPro" id="IPR001789">
    <property type="entry name" value="Sig_transdc_resp-reg_receiver"/>
</dbReference>
<dbReference type="Gene3D" id="2.40.50.1020">
    <property type="entry name" value="LytTr DNA-binding domain"/>
    <property type="match status" value="1"/>
</dbReference>
<dbReference type="SMART" id="SM00850">
    <property type="entry name" value="LytTR"/>
    <property type="match status" value="1"/>
</dbReference>
<dbReference type="RefSeq" id="WP_237603022.1">
    <property type="nucleotide sequence ID" value="NZ_JAIRBA010000016.1"/>
</dbReference>